<dbReference type="RefSeq" id="WP_025363467.1">
    <property type="nucleotide sequence ID" value="NZ_CP006681.1"/>
</dbReference>
<dbReference type="PANTHER" id="PTHR43303:SF4">
    <property type="entry name" value="NADPH DEHYDROGENASE C23G7.10C-RELATED"/>
    <property type="match status" value="1"/>
</dbReference>
<evidence type="ECO:0000256" key="4">
    <source>
        <dbReference type="ARBA" id="ARBA00022857"/>
    </source>
</evidence>
<dbReference type="Gene3D" id="3.20.20.70">
    <property type="entry name" value="Aldolase class I"/>
    <property type="match status" value="1"/>
</dbReference>
<dbReference type="SUPFAM" id="SSF51395">
    <property type="entry name" value="FMN-linked oxidoreductases"/>
    <property type="match status" value="1"/>
</dbReference>
<sequence length="361" mass="40618">MKLTEKFEFIKNKPARNRIVMPPMDTLMAEDGFANEFHIQHYGARAYGGVGTIIVESTAVLENGKIREKDLGIWKDEQIEKLTQITNIIKKGGAIAGIQLNHAGSKADLSIPTVGATLKYDYMDQSKLTLLNESNLDQIKTAFIQGANRAKKAGFDFVELHAAHGYLLSELISEQLNEVIKSSDILVRAKIIIDIVDEIIDNIGIPVGIRFSITDHEKNGMEVKDFLPLLKVLENKVVYFHISSGEVISRPNIAEVIKKAGTKLFRVPLAAQIKEQIKTPLIVVGNFNNLEDINFAMNYEIDGVAVGREIIYNPNLVINSLITSEEMDDVSYNWNDNLWFNYKPYKKLKEKMSTTTYIKNN</sequence>
<dbReference type="HOGENOM" id="CLU_012153_2_1_14"/>
<keyword evidence="8" id="KW-1185">Reference proteome</keyword>
<keyword evidence="5" id="KW-0560">Oxidoreductase</keyword>
<gene>
    <name evidence="7" type="ORF">SCULI_v1c09040</name>
</gene>
<evidence type="ECO:0000259" key="6">
    <source>
        <dbReference type="Pfam" id="PF00724"/>
    </source>
</evidence>
<dbReference type="GO" id="GO:0003959">
    <property type="term" value="F:NADPH dehydrogenase activity"/>
    <property type="evidence" value="ECO:0007669"/>
    <property type="project" value="InterPro"/>
</dbReference>
<accession>W6AHS9</accession>
<evidence type="ECO:0000313" key="7">
    <source>
        <dbReference type="EMBL" id="AHI53244.1"/>
    </source>
</evidence>
<dbReference type="Pfam" id="PF00724">
    <property type="entry name" value="Oxidored_FMN"/>
    <property type="match status" value="1"/>
</dbReference>
<name>W6AHS9_9MOLU</name>
<dbReference type="Proteomes" id="UP000019267">
    <property type="component" value="Chromosome"/>
</dbReference>
<keyword evidence="3" id="KW-0288">FMN</keyword>
<dbReference type="eggNOG" id="COG1902">
    <property type="taxonomic scope" value="Bacteria"/>
</dbReference>
<comment type="cofactor">
    <cofactor evidence="1">
        <name>FMN</name>
        <dbReference type="ChEBI" id="CHEBI:58210"/>
    </cofactor>
</comment>
<keyword evidence="4" id="KW-0521">NADP</keyword>
<evidence type="ECO:0000256" key="1">
    <source>
        <dbReference type="ARBA" id="ARBA00001917"/>
    </source>
</evidence>
<keyword evidence="2" id="KW-0285">Flavoprotein</keyword>
<dbReference type="OrthoDB" id="9772736at2"/>
<dbReference type="GO" id="GO:0050661">
    <property type="term" value="F:NADP binding"/>
    <property type="evidence" value="ECO:0007669"/>
    <property type="project" value="InterPro"/>
</dbReference>
<feature type="domain" description="NADH:flavin oxidoreductase/NADH oxidase N-terminal" evidence="6">
    <location>
        <begin position="10"/>
        <end position="317"/>
    </location>
</feature>
<dbReference type="STRING" id="1276246.SCULI_v1c09040"/>
<dbReference type="PANTHER" id="PTHR43303">
    <property type="entry name" value="NADPH DEHYDROGENASE C23G7.10C-RELATED"/>
    <property type="match status" value="1"/>
</dbReference>
<proteinExistence type="predicted"/>
<evidence type="ECO:0000256" key="2">
    <source>
        <dbReference type="ARBA" id="ARBA00022630"/>
    </source>
</evidence>
<dbReference type="AlphaFoldDB" id="W6AHS9"/>
<reference evidence="7 8" key="1">
    <citation type="journal article" date="2014" name="Genome Biol. Evol.">
        <title>Molecular evolution of the substrate utilization strategies and putative virulence factors in mosquito-associated Spiroplasma species.</title>
        <authorList>
            <person name="Chang T.H."/>
            <person name="Lo W.S."/>
            <person name="Ku C."/>
            <person name="Chen L.L."/>
            <person name="Kuo C.H."/>
        </authorList>
    </citation>
    <scope>NUCLEOTIDE SEQUENCE [LARGE SCALE GENOMIC DNA]</scope>
    <source>
        <strain evidence="7">AES-1</strain>
    </source>
</reference>
<dbReference type="InterPro" id="IPR013785">
    <property type="entry name" value="Aldolase_TIM"/>
</dbReference>
<organism evidence="7 8">
    <name type="scientific">Spiroplasma culicicola AES-1</name>
    <dbReference type="NCBI Taxonomy" id="1276246"/>
    <lineage>
        <taxon>Bacteria</taxon>
        <taxon>Bacillati</taxon>
        <taxon>Mycoplasmatota</taxon>
        <taxon>Mollicutes</taxon>
        <taxon>Entomoplasmatales</taxon>
        <taxon>Spiroplasmataceae</taxon>
        <taxon>Spiroplasma</taxon>
    </lineage>
</organism>
<evidence type="ECO:0000313" key="8">
    <source>
        <dbReference type="Proteomes" id="UP000019267"/>
    </source>
</evidence>
<dbReference type="GO" id="GO:0010181">
    <property type="term" value="F:FMN binding"/>
    <property type="evidence" value="ECO:0007669"/>
    <property type="project" value="InterPro"/>
</dbReference>
<evidence type="ECO:0000256" key="5">
    <source>
        <dbReference type="ARBA" id="ARBA00023002"/>
    </source>
</evidence>
<evidence type="ECO:0000256" key="3">
    <source>
        <dbReference type="ARBA" id="ARBA00022643"/>
    </source>
</evidence>
<dbReference type="PATRIC" id="fig|1276246.3.peg.899"/>
<dbReference type="InterPro" id="IPR044152">
    <property type="entry name" value="YqjM-like"/>
</dbReference>
<dbReference type="EMBL" id="CP006681">
    <property type="protein sequence ID" value="AHI53244.1"/>
    <property type="molecule type" value="Genomic_DNA"/>
</dbReference>
<dbReference type="KEGG" id="scq:SCULI_v1c09040"/>
<protein>
    <submittedName>
        <fullName evidence="7">NADH:flavin oxidoreductase/NADH oxidase</fullName>
    </submittedName>
</protein>
<dbReference type="InterPro" id="IPR001155">
    <property type="entry name" value="OxRdtase_FMN_N"/>
</dbReference>